<evidence type="ECO:0000313" key="2">
    <source>
        <dbReference type="EMBL" id="KAK8038803.1"/>
    </source>
</evidence>
<evidence type="ECO:0000259" key="1">
    <source>
        <dbReference type="PROSITE" id="PS51186"/>
    </source>
</evidence>
<keyword evidence="3" id="KW-1185">Reference proteome</keyword>
<dbReference type="InterPro" id="IPR016181">
    <property type="entry name" value="Acyl_CoA_acyltransferase"/>
</dbReference>
<proteinExistence type="predicted"/>
<dbReference type="InterPro" id="IPR052523">
    <property type="entry name" value="Trichothecene_AcTrans"/>
</dbReference>
<dbReference type="InterPro" id="IPR000182">
    <property type="entry name" value="GNAT_dom"/>
</dbReference>
<accession>A0ABR1SWW3</accession>
<dbReference type="Pfam" id="PF00583">
    <property type="entry name" value="Acetyltransf_1"/>
    <property type="match status" value="1"/>
</dbReference>
<dbReference type="Proteomes" id="UP001444661">
    <property type="component" value="Unassembled WGS sequence"/>
</dbReference>
<dbReference type="Gene3D" id="3.40.630.30">
    <property type="match status" value="1"/>
</dbReference>
<sequence length="247" mass="28850">MSFVVLPSLIPDIPHTYDVYFAAFKDENMLEYYYPGGKRYPHHLEWMNEHWGTDPNEYQLKCVEPATGLIVGMATFDVYWDNTGTEAGKRWSRRDEEASWLEGFEKQRLELVTMALSKMREKLVGNRRHVYCRTMAVEPKYQRKGVGTLLLNWGIDVAERLGVPIYLEATIPGRNFYKRFGFQIPEFVIHKAATVRRDRDDIVPCMVKMPKKYEDLSVAEWQMLIDSESKRDLEDRVSAIVDQVLKG</sequence>
<dbReference type="PROSITE" id="PS51186">
    <property type="entry name" value="GNAT"/>
    <property type="match status" value="1"/>
</dbReference>
<protein>
    <submittedName>
        <fullName evidence="2">Acyl-CoA N-acyltransferase</fullName>
    </submittedName>
</protein>
<dbReference type="EMBL" id="JAQQWK010000006">
    <property type="protein sequence ID" value="KAK8038803.1"/>
    <property type="molecule type" value="Genomic_DNA"/>
</dbReference>
<name>A0ABR1SWW3_9PEZI</name>
<reference evidence="2 3" key="1">
    <citation type="submission" date="2023-01" db="EMBL/GenBank/DDBJ databases">
        <title>Analysis of 21 Apiospora genomes using comparative genomics revels a genus with tremendous synthesis potential of carbohydrate active enzymes and secondary metabolites.</title>
        <authorList>
            <person name="Sorensen T."/>
        </authorList>
    </citation>
    <scope>NUCLEOTIDE SEQUENCE [LARGE SCALE GENOMIC DNA]</scope>
    <source>
        <strain evidence="2 3">CBS 33761</strain>
    </source>
</reference>
<dbReference type="SUPFAM" id="SSF55729">
    <property type="entry name" value="Acyl-CoA N-acyltransferases (Nat)"/>
    <property type="match status" value="1"/>
</dbReference>
<comment type="caution">
    <text evidence="2">The sequence shown here is derived from an EMBL/GenBank/DDBJ whole genome shotgun (WGS) entry which is preliminary data.</text>
</comment>
<dbReference type="PANTHER" id="PTHR42791">
    <property type="entry name" value="GNAT FAMILY ACETYLTRANSFERASE"/>
    <property type="match status" value="1"/>
</dbReference>
<gene>
    <name evidence="2" type="ORF">PG993_007214</name>
</gene>
<feature type="domain" description="N-acetyltransferase" evidence="1">
    <location>
        <begin position="4"/>
        <end position="214"/>
    </location>
</feature>
<dbReference type="CDD" id="cd04301">
    <property type="entry name" value="NAT_SF"/>
    <property type="match status" value="1"/>
</dbReference>
<dbReference type="PANTHER" id="PTHR42791:SF17">
    <property type="entry name" value="ACETYLTRANSFERASE, GNAT FAMILY FAMILY (AFU_ORTHOLOGUE AFUA_8G05690)"/>
    <property type="match status" value="1"/>
</dbReference>
<evidence type="ECO:0000313" key="3">
    <source>
        <dbReference type="Proteomes" id="UP001444661"/>
    </source>
</evidence>
<organism evidence="2 3">
    <name type="scientific">Apiospora rasikravindrae</name>
    <dbReference type="NCBI Taxonomy" id="990691"/>
    <lineage>
        <taxon>Eukaryota</taxon>
        <taxon>Fungi</taxon>
        <taxon>Dikarya</taxon>
        <taxon>Ascomycota</taxon>
        <taxon>Pezizomycotina</taxon>
        <taxon>Sordariomycetes</taxon>
        <taxon>Xylariomycetidae</taxon>
        <taxon>Amphisphaeriales</taxon>
        <taxon>Apiosporaceae</taxon>
        <taxon>Apiospora</taxon>
    </lineage>
</organism>